<sequence length="329" mass="34350">MNKPNIGSLTLAIIATLTLAACSREAAPPNTEQQAQPEAPASETSALSNDQVNAQTFSIGEFTGFALRDGGLEFPNDNKIVGVGKTPEEIAQLLSAAGLPTDKLSLNIQPLLVKTPDRVLLFDTGAGANFGPSAGGLMKSMSEAGVEAASVTDVFLSHPHGDHAGGLVTAEGALAFPNATIHIAAADWAFLQGLDAETAASIGLSNYESQVAAMSPKVNAFKPGAELLPGVVKAVEIRGHTPGHSGFLIGSGDNSLLYIGDSMHHHVVSVQKPDWTIAFDRDAPTAQKSRAELIAQSAASGQRIYAVHFPYPGLGKFEKRDDSYVWVAE</sequence>
<evidence type="ECO:0000313" key="9">
    <source>
        <dbReference type="Proteomes" id="UP000661077"/>
    </source>
</evidence>
<dbReference type="PANTHER" id="PTHR42978:SF6">
    <property type="entry name" value="QUORUM-QUENCHING LACTONASE YTNP-RELATED"/>
    <property type="match status" value="1"/>
</dbReference>
<keyword evidence="2" id="KW-0479">Metal-binding</keyword>
<dbReference type="SMART" id="SM00849">
    <property type="entry name" value="Lactamase_B"/>
    <property type="match status" value="1"/>
</dbReference>
<dbReference type="Proteomes" id="UP000661077">
    <property type="component" value="Unassembled WGS sequence"/>
</dbReference>
<evidence type="ECO:0000256" key="3">
    <source>
        <dbReference type="ARBA" id="ARBA00022801"/>
    </source>
</evidence>
<evidence type="ECO:0000313" key="8">
    <source>
        <dbReference type="EMBL" id="MBM0106041.1"/>
    </source>
</evidence>
<keyword evidence="6" id="KW-0732">Signal</keyword>
<gene>
    <name evidence="8" type="ORF">JM946_15010</name>
</gene>
<evidence type="ECO:0000256" key="6">
    <source>
        <dbReference type="SAM" id="SignalP"/>
    </source>
</evidence>
<evidence type="ECO:0000259" key="7">
    <source>
        <dbReference type="SMART" id="SM00849"/>
    </source>
</evidence>
<feature type="signal peptide" evidence="6">
    <location>
        <begin position="1"/>
        <end position="26"/>
    </location>
</feature>
<evidence type="ECO:0000256" key="2">
    <source>
        <dbReference type="ARBA" id="ARBA00022723"/>
    </source>
</evidence>
<dbReference type="SUPFAM" id="SSF56281">
    <property type="entry name" value="Metallo-hydrolase/oxidoreductase"/>
    <property type="match status" value="1"/>
</dbReference>
<dbReference type="RefSeq" id="WP_203168111.1">
    <property type="nucleotide sequence ID" value="NZ_JAEVLS010000003.1"/>
</dbReference>
<dbReference type="InterPro" id="IPR001279">
    <property type="entry name" value="Metallo-B-lactamas"/>
</dbReference>
<dbReference type="InterPro" id="IPR051013">
    <property type="entry name" value="MBL_superfamily_lactonases"/>
</dbReference>
<dbReference type="PANTHER" id="PTHR42978">
    <property type="entry name" value="QUORUM-QUENCHING LACTONASE YTNP-RELATED-RELATED"/>
    <property type="match status" value="1"/>
</dbReference>
<feature type="chain" id="PRO_5045794648" evidence="6">
    <location>
        <begin position="27"/>
        <end position="329"/>
    </location>
</feature>
<dbReference type="CDD" id="cd07720">
    <property type="entry name" value="OPHC2-like_MBL-fold"/>
    <property type="match status" value="1"/>
</dbReference>
<keyword evidence="9" id="KW-1185">Reference proteome</keyword>
<feature type="domain" description="Metallo-beta-lactamase" evidence="7">
    <location>
        <begin position="107"/>
        <end position="308"/>
    </location>
</feature>
<dbReference type="EMBL" id="JAEVLS010000003">
    <property type="protein sequence ID" value="MBM0106041.1"/>
    <property type="molecule type" value="Genomic_DNA"/>
</dbReference>
<reference evidence="8 9" key="1">
    <citation type="journal article" date="2021" name="Int. J. Syst. Evol. Microbiol.">
        <title>Steroidobacter gossypii sp. nov., isolated from soil of cotton cropping field.</title>
        <authorList>
            <person name="Huang R."/>
            <person name="Yang S."/>
            <person name="Zhen C."/>
            <person name="Liu W."/>
        </authorList>
    </citation>
    <scope>NUCLEOTIDE SEQUENCE [LARGE SCALE GENOMIC DNA]</scope>
    <source>
        <strain evidence="8 9">S1-65</strain>
    </source>
</reference>
<evidence type="ECO:0000256" key="1">
    <source>
        <dbReference type="ARBA" id="ARBA00007749"/>
    </source>
</evidence>
<evidence type="ECO:0000256" key="4">
    <source>
        <dbReference type="ARBA" id="ARBA00022833"/>
    </source>
</evidence>
<dbReference type="Pfam" id="PF00753">
    <property type="entry name" value="Lactamase_B"/>
    <property type="match status" value="1"/>
</dbReference>
<comment type="similarity">
    <text evidence="1">Belongs to the metallo-beta-lactamase superfamily.</text>
</comment>
<feature type="compositionally biased region" description="Polar residues" evidence="5">
    <location>
        <begin position="30"/>
        <end position="48"/>
    </location>
</feature>
<evidence type="ECO:0000256" key="5">
    <source>
        <dbReference type="SAM" id="MobiDB-lite"/>
    </source>
</evidence>
<comment type="caution">
    <text evidence="8">The sequence shown here is derived from an EMBL/GenBank/DDBJ whole genome shotgun (WGS) entry which is preliminary data.</text>
</comment>
<keyword evidence="3" id="KW-0378">Hydrolase</keyword>
<protein>
    <submittedName>
        <fullName evidence="8">MBL fold metallo-hydrolase</fullName>
    </submittedName>
</protein>
<dbReference type="PROSITE" id="PS51257">
    <property type="entry name" value="PROKAR_LIPOPROTEIN"/>
    <property type="match status" value="1"/>
</dbReference>
<feature type="region of interest" description="Disordered" evidence="5">
    <location>
        <begin position="25"/>
        <end position="48"/>
    </location>
</feature>
<organism evidence="8 9">
    <name type="scientific">Steroidobacter gossypii</name>
    <dbReference type="NCBI Taxonomy" id="2805490"/>
    <lineage>
        <taxon>Bacteria</taxon>
        <taxon>Pseudomonadati</taxon>
        <taxon>Pseudomonadota</taxon>
        <taxon>Gammaproteobacteria</taxon>
        <taxon>Steroidobacterales</taxon>
        <taxon>Steroidobacteraceae</taxon>
        <taxon>Steroidobacter</taxon>
    </lineage>
</organism>
<dbReference type="InterPro" id="IPR036866">
    <property type="entry name" value="RibonucZ/Hydroxyglut_hydro"/>
</dbReference>
<name>A0ABS1WYJ0_9GAMM</name>
<keyword evidence="4" id="KW-0862">Zinc</keyword>
<proteinExistence type="inferred from homology"/>
<dbReference type="Gene3D" id="3.60.15.10">
    <property type="entry name" value="Ribonuclease Z/Hydroxyacylglutathione hydrolase-like"/>
    <property type="match status" value="1"/>
</dbReference>
<accession>A0ABS1WYJ0</accession>